<dbReference type="Pfam" id="PF07734">
    <property type="entry name" value="FBA_1"/>
    <property type="match status" value="1"/>
</dbReference>
<dbReference type="InterPro" id="IPR001810">
    <property type="entry name" value="F-box_dom"/>
</dbReference>
<evidence type="ECO:0000313" key="3">
    <source>
        <dbReference type="Proteomes" id="UP000886595"/>
    </source>
</evidence>
<dbReference type="NCBIfam" id="TIGR01640">
    <property type="entry name" value="F_box_assoc_1"/>
    <property type="match status" value="1"/>
</dbReference>
<gene>
    <name evidence="2" type="ORF">Bca52824_024329</name>
</gene>
<dbReference type="InterPro" id="IPR017451">
    <property type="entry name" value="F-box-assoc_interact_dom"/>
</dbReference>
<organism evidence="2 3">
    <name type="scientific">Brassica carinata</name>
    <name type="common">Ethiopian mustard</name>
    <name type="synonym">Abyssinian cabbage</name>
    <dbReference type="NCBI Taxonomy" id="52824"/>
    <lineage>
        <taxon>Eukaryota</taxon>
        <taxon>Viridiplantae</taxon>
        <taxon>Streptophyta</taxon>
        <taxon>Embryophyta</taxon>
        <taxon>Tracheophyta</taxon>
        <taxon>Spermatophyta</taxon>
        <taxon>Magnoliopsida</taxon>
        <taxon>eudicotyledons</taxon>
        <taxon>Gunneridae</taxon>
        <taxon>Pentapetalae</taxon>
        <taxon>rosids</taxon>
        <taxon>malvids</taxon>
        <taxon>Brassicales</taxon>
        <taxon>Brassicaceae</taxon>
        <taxon>Brassiceae</taxon>
        <taxon>Brassica</taxon>
    </lineage>
</organism>
<evidence type="ECO:0000313" key="2">
    <source>
        <dbReference type="EMBL" id="KAG2312772.1"/>
    </source>
</evidence>
<accession>A0A8X8AVH9</accession>
<feature type="domain" description="F-box" evidence="1">
    <location>
        <begin position="6"/>
        <end position="58"/>
    </location>
</feature>
<dbReference type="Pfam" id="PF00646">
    <property type="entry name" value="F-box"/>
    <property type="match status" value="1"/>
</dbReference>
<dbReference type="InterPro" id="IPR006527">
    <property type="entry name" value="F-box-assoc_dom_typ1"/>
</dbReference>
<dbReference type="InterPro" id="IPR050796">
    <property type="entry name" value="SCF_F-box_component"/>
</dbReference>
<keyword evidence="3" id="KW-1185">Reference proteome</keyword>
<dbReference type="Proteomes" id="UP000886595">
    <property type="component" value="Unassembled WGS sequence"/>
</dbReference>
<dbReference type="SMART" id="SM00256">
    <property type="entry name" value="FBOX"/>
    <property type="match status" value="1"/>
</dbReference>
<comment type="caution">
    <text evidence="2">The sequence shown here is derived from an EMBL/GenBank/DDBJ whole genome shotgun (WGS) entry which is preliminary data.</text>
</comment>
<sequence>MKGEKRRCVNVLPQEIVQEILVKLPVKSVLRFKAVSREWGGTIESKYFIEKHNRYQRSLQVRQVRIVLFSQEKRYNGLALENMLVSASGIVHASPCLPIRAFNRFDGYKISEPCDGLICLYTYSRIFNLVNPATTSRRRIPDPTPPYSFNGGHDVLTLLGIGRENSVSPRYKFVWFFERDIMRRDKSPRCVVFALDSNTWRYVDPPHCRVYYRHSLIHLDGVMYCFADHMEKPRLFEEYPKLLAFDLHTETFQSISITPDIGCRYCHELSMCVLNHRICIFKTFVDDKDCFFKIWGLDIDKRSWETMYSIDLSCFLPEFKVEKRIIPIATINDYVIISNVYRTIWVLYSSKSCILYHTCFAGHVAMSYFETLVSTYQ</sequence>
<dbReference type="PROSITE" id="PS50181">
    <property type="entry name" value="FBOX"/>
    <property type="match status" value="1"/>
</dbReference>
<dbReference type="InterPro" id="IPR015915">
    <property type="entry name" value="Kelch-typ_b-propeller"/>
</dbReference>
<evidence type="ECO:0000259" key="1">
    <source>
        <dbReference type="PROSITE" id="PS50181"/>
    </source>
</evidence>
<dbReference type="SUPFAM" id="SSF117281">
    <property type="entry name" value="Kelch motif"/>
    <property type="match status" value="1"/>
</dbReference>
<reference evidence="2 3" key="1">
    <citation type="submission" date="2020-02" db="EMBL/GenBank/DDBJ databases">
        <authorList>
            <person name="Ma Q."/>
            <person name="Huang Y."/>
            <person name="Song X."/>
            <person name="Pei D."/>
        </authorList>
    </citation>
    <scope>NUCLEOTIDE SEQUENCE [LARGE SCALE GENOMIC DNA]</scope>
    <source>
        <strain evidence="2">Sxm20200214</strain>
        <tissue evidence="2">Leaf</tissue>
    </source>
</reference>
<dbReference type="PANTHER" id="PTHR31672">
    <property type="entry name" value="BNACNNG10540D PROTEIN"/>
    <property type="match status" value="1"/>
</dbReference>
<dbReference type="InterPro" id="IPR036047">
    <property type="entry name" value="F-box-like_dom_sf"/>
</dbReference>
<dbReference type="EMBL" id="JAAMPC010000005">
    <property type="protein sequence ID" value="KAG2312772.1"/>
    <property type="molecule type" value="Genomic_DNA"/>
</dbReference>
<protein>
    <recommendedName>
        <fullName evidence="1">F-box domain-containing protein</fullName>
    </recommendedName>
</protein>
<dbReference type="Gene3D" id="1.20.1280.50">
    <property type="match status" value="1"/>
</dbReference>
<dbReference type="SUPFAM" id="SSF81383">
    <property type="entry name" value="F-box domain"/>
    <property type="match status" value="1"/>
</dbReference>
<dbReference type="AlphaFoldDB" id="A0A8X8AVH9"/>
<dbReference type="OrthoDB" id="1021530at2759"/>
<dbReference type="Gene3D" id="2.120.10.80">
    <property type="entry name" value="Kelch-type beta propeller"/>
    <property type="match status" value="1"/>
</dbReference>
<name>A0A8X8AVH9_BRACI</name>
<proteinExistence type="predicted"/>
<dbReference type="PANTHER" id="PTHR31672:SF13">
    <property type="entry name" value="F-BOX PROTEIN CPR30-LIKE"/>
    <property type="match status" value="1"/>
</dbReference>